<reference evidence="9 10" key="1">
    <citation type="submission" date="2018-03" db="EMBL/GenBank/DDBJ databases">
        <title>Genomic Encyclopedia of Archaeal and Bacterial Type Strains, Phase II (KMG-II): from individual species to whole genera.</title>
        <authorList>
            <person name="Goeker M."/>
        </authorList>
    </citation>
    <scope>NUCLEOTIDE SEQUENCE [LARGE SCALE GENOMIC DNA]</scope>
    <source>
        <strain evidence="9 10">DSM 27267</strain>
    </source>
</reference>
<dbReference type="Pfam" id="PF07980">
    <property type="entry name" value="SusD_RagB"/>
    <property type="match status" value="1"/>
</dbReference>
<evidence type="ECO:0000259" key="6">
    <source>
        <dbReference type="Pfam" id="PF07980"/>
    </source>
</evidence>
<dbReference type="InterPro" id="IPR011990">
    <property type="entry name" value="TPR-like_helical_dom_sf"/>
</dbReference>
<comment type="caution">
    <text evidence="9">The sequence shown here is derived from an EMBL/GenBank/DDBJ whole genome shotgun (WGS) entry which is preliminary data.</text>
</comment>
<sequence length="499" mass="55885">MKRIYIISFIALLIFSVSGCKKSFLDVQPTQFLTAEQVAEAAKNNPDVIAGSMSGIYTLMFQTGTGGSNLNHDDFGQKGYDIYSDFLSSDLALSINTYNWYRALTELTVTVDYTTRGCYQPWRYYYRIIRSTNSVIGALGGNDVVPELDENKYIMGQAKAMRAYAYFYLAQFYEKTYDPEEAILPIYTDLDQFNQPKSTAADVYNQIISDLTDAISLLDGFQRSAKNEVNKYVAEGLLAYAYGAMGGNDNYAQVKTLTADIINNGGFTLMDSTEVVFTGDPTIGGFKDVNTPGWMWGVDLTLDNGLDLVSWWGQMDLWTYSYQWAGDRKAIDEGLYDKIPANDVRKGQFYANSSSGYYLLPIYKFYTADMEIGGQRNITTDYVYMRVAEMYLLNAEAAAKTGDEATARTSLKALVSHRMADASYIDALTGKALVDEIYLQTRIELFAEGKSYLAMKRNHATTIRGANHLSHVGEPISFDDPRLTFLIPQAEIQNNTNIN</sequence>
<evidence type="ECO:0000256" key="2">
    <source>
        <dbReference type="ARBA" id="ARBA00006275"/>
    </source>
</evidence>
<dbReference type="InterPro" id="IPR033985">
    <property type="entry name" value="SusD-like_N"/>
</dbReference>
<dbReference type="Gene3D" id="1.25.40.390">
    <property type="match status" value="1"/>
</dbReference>
<evidence type="ECO:0000259" key="7">
    <source>
        <dbReference type="Pfam" id="PF14322"/>
    </source>
</evidence>
<dbReference type="EMBL" id="PYGC01000006">
    <property type="protein sequence ID" value="PSK82389.1"/>
    <property type="molecule type" value="Genomic_DNA"/>
</dbReference>
<keyword evidence="5" id="KW-0998">Cell outer membrane</keyword>
<dbReference type="Pfam" id="PF14322">
    <property type="entry name" value="SusD-like_3"/>
    <property type="match status" value="1"/>
</dbReference>
<dbReference type="RefSeq" id="WP_106542600.1">
    <property type="nucleotide sequence ID" value="NZ_BLAU01000001.1"/>
</dbReference>
<evidence type="ECO:0000313" key="10">
    <source>
        <dbReference type="Proteomes" id="UP000240621"/>
    </source>
</evidence>
<dbReference type="EMBL" id="BLAU01000001">
    <property type="protein sequence ID" value="GET22866.1"/>
    <property type="molecule type" value="Genomic_DNA"/>
</dbReference>
<organism evidence="9 10">
    <name type="scientific">Prolixibacter denitrificans</name>
    <dbReference type="NCBI Taxonomy" id="1541063"/>
    <lineage>
        <taxon>Bacteria</taxon>
        <taxon>Pseudomonadati</taxon>
        <taxon>Bacteroidota</taxon>
        <taxon>Bacteroidia</taxon>
        <taxon>Marinilabiliales</taxon>
        <taxon>Prolixibacteraceae</taxon>
        <taxon>Prolixibacter</taxon>
    </lineage>
</organism>
<evidence type="ECO:0000256" key="5">
    <source>
        <dbReference type="ARBA" id="ARBA00023237"/>
    </source>
</evidence>
<evidence type="ECO:0000256" key="3">
    <source>
        <dbReference type="ARBA" id="ARBA00022729"/>
    </source>
</evidence>
<evidence type="ECO:0000256" key="4">
    <source>
        <dbReference type="ARBA" id="ARBA00023136"/>
    </source>
</evidence>
<evidence type="ECO:0000313" key="8">
    <source>
        <dbReference type="EMBL" id="GET22866.1"/>
    </source>
</evidence>
<comment type="subcellular location">
    <subcellularLocation>
        <location evidence="1">Cell outer membrane</location>
    </subcellularLocation>
</comment>
<accession>A0A2P8CBN7</accession>
<feature type="domain" description="RagB/SusD" evidence="6">
    <location>
        <begin position="348"/>
        <end position="459"/>
    </location>
</feature>
<dbReference type="AlphaFoldDB" id="A0A2P8CBN7"/>
<dbReference type="OrthoDB" id="1100079at2"/>
<dbReference type="GO" id="GO:0009279">
    <property type="term" value="C:cell outer membrane"/>
    <property type="evidence" value="ECO:0007669"/>
    <property type="project" value="UniProtKB-SubCell"/>
</dbReference>
<dbReference type="PROSITE" id="PS51257">
    <property type="entry name" value="PROKAR_LIPOPROTEIN"/>
    <property type="match status" value="1"/>
</dbReference>
<dbReference type="SUPFAM" id="SSF48452">
    <property type="entry name" value="TPR-like"/>
    <property type="match status" value="1"/>
</dbReference>
<gene>
    <name evidence="9" type="ORF">CLV93_106133</name>
    <name evidence="8" type="ORF">JCM18694_31120</name>
</gene>
<evidence type="ECO:0000256" key="1">
    <source>
        <dbReference type="ARBA" id="ARBA00004442"/>
    </source>
</evidence>
<keyword evidence="11" id="KW-1185">Reference proteome</keyword>
<evidence type="ECO:0000313" key="11">
    <source>
        <dbReference type="Proteomes" id="UP000396862"/>
    </source>
</evidence>
<feature type="domain" description="SusD-like N-terminal" evidence="7">
    <location>
        <begin position="95"/>
        <end position="239"/>
    </location>
</feature>
<protein>
    <submittedName>
        <fullName evidence="8">Membrane protein</fullName>
    </submittedName>
    <submittedName>
        <fullName evidence="9">SusD-like starch-binding protein associating with outer membrane</fullName>
    </submittedName>
</protein>
<keyword evidence="4" id="KW-0472">Membrane</keyword>
<keyword evidence="3" id="KW-0732">Signal</keyword>
<reference evidence="8 11" key="2">
    <citation type="submission" date="2019-10" db="EMBL/GenBank/DDBJ databases">
        <title>Prolixibacter strains distinguished by the presence of nitrate reductase genes were adept at nitrate-dependent anaerobic corrosion of metallic iron and carbon steel.</title>
        <authorList>
            <person name="Iino T."/>
            <person name="Shono N."/>
            <person name="Ito K."/>
            <person name="Nakamura R."/>
            <person name="Sueoka K."/>
            <person name="Harayama S."/>
            <person name="Ohkuma M."/>
        </authorList>
    </citation>
    <scope>NUCLEOTIDE SEQUENCE [LARGE SCALE GENOMIC DNA]</scope>
    <source>
        <strain evidence="8 11">MIC1-1</strain>
    </source>
</reference>
<proteinExistence type="inferred from homology"/>
<comment type="similarity">
    <text evidence="2">Belongs to the SusD family.</text>
</comment>
<evidence type="ECO:0000313" key="9">
    <source>
        <dbReference type="EMBL" id="PSK82389.1"/>
    </source>
</evidence>
<dbReference type="Proteomes" id="UP000396862">
    <property type="component" value="Unassembled WGS sequence"/>
</dbReference>
<name>A0A2P8CBN7_9BACT</name>
<dbReference type="InterPro" id="IPR012944">
    <property type="entry name" value="SusD_RagB_dom"/>
</dbReference>
<dbReference type="Proteomes" id="UP000240621">
    <property type="component" value="Unassembled WGS sequence"/>
</dbReference>